<organism evidence="1 2">
    <name type="scientific">Drechslerella dactyloides</name>
    <name type="common">Nematode-trapping fungus</name>
    <name type="synonym">Arthrobotrys dactyloides</name>
    <dbReference type="NCBI Taxonomy" id="74499"/>
    <lineage>
        <taxon>Eukaryota</taxon>
        <taxon>Fungi</taxon>
        <taxon>Dikarya</taxon>
        <taxon>Ascomycota</taxon>
        <taxon>Pezizomycotina</taxon>
        <taxon>Orbiliomycetes</taxon>
        <taxon>Orbiliales</taxon>
        <taxon>Orbiliaceae</taxon>
        <taxon>Drechslerella</taxon>
    </lineage>
</organism>
<evidence type="ECO:0000313" key="2">
    <source>
        <dbReference type="Proteomes" id="UP001221413"/>
    </source>
</evidence>
<name>A0AAD6NGG3_DREDA</name>
<dbReference type="Proteomes" id="UP001221413">
    <property type="component" value="Unassembled WGS sequence"/>
</dbReference>
<reference evidence="1" key="1">
    <citation type="submission" date="2023-01" db="EMBL/GenBank/DDBJ databases">
        <title>The chitinases involved in constricting ring structure development in the nematode-trapping fungus Drechslerella dactyloides.</title>
        <authorList>
            <person name="Wang R."/>
            <person name="Zhang L."/>
            <person name="Tang P."/>
            <person name="Li S."/>
            <person name="Liang L."/>
        </authorList>
    </citation>
    <scope>NUCLEOTIDE SEQUENCE</scope>
    <source>
        <strain evidence="1">YMF1.00031</strain>
    </source>
</reference>
<keyword evidence="2" id="KW-1185">Reference proteome</keyword>
<dbReference type="AlphaFoldDB" id="A0AAD6NGG3"/>
<dbReference type="EMBL" id="JAQGDS010000011">
    <property type="protein sequence ID" value="KAJ6257272.1"/>
    <property type="molecule type" value="Genomic_DNA"/>
</dbReference>
<sequence>MQLEDRCKESLANLCRTNCRLYDVGVTALYREFLFPVGDLRLSPCHLAALKSPTNLGVHHIKTLHFVRHLDEDRMCRLVGPPYTPQDIARSHEDGLHKDQQEKDFVKHWLDCRRTSLQHYGSTQARRASECQDMPGFPFLNVNVTFKRSGFVTPIGALKHIGLGQLTAWIEANAQSLQRLCLSKVGNELVDDYGPVGGDSELLRRLMKDELFNKSELLARPRPVLPALTSLELIDFLLPNEYLVDLCSLLDLTQVTHVRLDALTFDRHMLITRIRELTLTLTNLTSLWLGDLKGSEINSILPALRPLKELHLVLAAPLPHPAIFRSHSETLKVFHFLSDVPIPLKKLNEDYHIPYWPKLEVLFVSTPFRVPAHAIFDTFIRYSIPSDRRLLHPNEISPPDPDQLFPLQNLPLSYVPSSPKMKPRQETNSFTQDEKLRLPPTLKALHMTESRFAKFPALKTKWTCGRYDDPRNCLLNKDDMIEYQKQKLYHCPHLSFPAVKAGTRFPIRALAIYDGTEFKPYYFSPLHDDNNVITDWEPTTIEDIVTKDPDLEALRVEENGRRYSFRDLGRLW</sequence>
<evidence type="ECO:0000313" key="1">
    <source>
        <dbReference type="EMBL" id="KAJ6257272.1"/>
    </source>
</evidence>
<comment type="caution">
    <text evidence="1">The sequence shown here is derived from an EMBL/GenBank/DDBJ whole genome shotgun (WGS) entry which is preliminary data.</text>
</comment>
<gene>
    <name evidence="1" type="ORF">Dda_8161</name>
</gene>
<proteinExistence type="predicted"/>
<accession>A0AAD6NGG3</accession>
<protein>
    <submittedName>
        <fullName evidence="1">Uncharacterized protein</fullName>
    </submittedName>
</protein>